<proteinExistence type="predicted"/>
<evidence type="ECO:0000256" key="2">
    <source>
        <dbReference type="SAM" id="SignalP"/>
    </source>
</evidence>
<evidence type="ECO:0000313" key="4">
    <source>
        <dbReference type="Proteomes" id="UP000663207"/>
    </source>
</evidence>
<feature type="chain" id="PRO_5045934049" evidence="2">
    <location>
        <begin position="25"/>
        <end position="169"/>
    </location>
</feature>
<feature type="signal peptide" evidence="2">
    <location>
        <begin position="1"/>
        <end position="24"/>
    </location>
</feature>
<gene>
    <name evidence="3" type="ORF">JYB85_11795</name>
</gene>
<keyword evidence="2" id="KW-0732">Signal</keyword>
<feature type="compositionally biased region" description="Polar residues" evidence="1">
    <location>
        <begin position="141"/>
        <end position="169"/>
    </location>
</feature>
<name>A0ABX7QXQ3_9GAMM</name>
<organism evidence="3 4">
    <name type="scientific">Shewanella sedimentimangrovi</name>
    <dbReference type="NCBI Taxonomy" id="2814293"/>
    <lineage>
        <taxon>Bacteria</taxon>
        <taxon>Pseudomonadati</taxon>
        <taxon>Pseudomonadota</taxon>
        <taxon>Gammaproteobacteria</taxon>
        <taxon>Alteromonadales</taxon>
        <taxon>Shewanellaceae</taxon>
        <taxon>Shewanella</taxon>
    </lineage>
</organism>
<protein>
    <submittedName>
        <fullName evidence="3">Uncharacterized protein</fullName>
    </submittedName>
</protein>
<feature type="region of interest" description="Disordered" evidence="1">
    <location>
        <begin position="138"/>
        <end position="169"/>
    </location>
</feature>
<dbReference type="Proteomes" id="UP000663207">
    <property type="component" value="Chromosome"/>
</dbReference>
<keyword evidence="4" id="KW-1185">Reference proteome</keyword>
<dbReference type="RefSeq" id="WP_207379456.1">
    <property type="nucleotide sequence ID" value="NZ_CP071502.1"/>
</dbReference>
<evidence type="ECO:0000313" key="3">
    <source>
        <dbReference type="EMBL" id="QSX36019.1"/>
    </source>
</evidence>
<reference evidence="3 4" key="1">
    <citation type="submission" date="2021-03" db="EMBL/GenBank/DDBJ databases">
        <title>Novel species identification of genus Shewanella.</title>
        <authorList>
            <person name="Liu G."/>
            <person name="Zhang Q."/>
        </authorList>
    </citation>
    <scope>NUCLEOTIDE SEQUENCE [LARGE SCALE GENOMIC DNA]</scope>
    <source>
        <strain evidence="3 4">FJAT-52962</strain>
    </source>
</reference>
<accession>A0ABX7QXQ3</accession>
<evidence type="ECO:0000256" key="1">
    <source>
        <dbReference type="SAM" id="MobiDB-lite"/>
    </source>
</evidence>
<sequence length="169" mass="18675">MRLSSGIRLILVGCCLTAVAPLWAKSIVADQQTLEPANEQHFDQAIVTITGPNGFYKQVQLNGNDTRMDIEAIGITADGDYQYEIQYANQGKQQEITDPTTGRVKAIRNLGSTKQENGHFRVFENQLVTVEEAISEKEMTGATNESNSFNDISNFEVVESSTQGQNNEK</sequence>
<dbReference type="EMBL" id="CP071502">
    <property type="protein sequence ID" value="QSX36019.1"/>
    <property type="molecule type" value="Genomic_DNA"/>
</dbReference>